<reference evidence="1" key="1">
    <citation type="submission" date="2022-10" db="EMBL/GenBank/DDBJ databases">
        <authorList>
            <person name="Chen Y."/>
            <person name="Dougan E. K."/>
            <person name="Chan C."/>
            <person name="Rhodes N."/>
            <person name="Thang M."/>
        </authorList>
    </citation>
    <scope>NUCLEOTIDE SEQUENCE</scope>
</reference>
<dbReference type="Proteomes" id="UP001152797">
    <property type="component" value="Unassembled WGS sequence"/>
</dbReference>
<sequence>MVGLKSSLGGSRLFGDFAAEIGASRHDFSKPQVLSADQLFQSGPKGGFGSPQDLRYKRILRNEATLQKAAESVMERPYKLRNALSTPELLDAPSKCLQDARQRLGKVVGDKVQHAFLETSFAPARSFMRSSRLSKLRKEVSWARGYKEHFNPEVKGRVKGRKGKDLPSEAIRLPLNESHGQEYIEARLRLFILEQQSACVTPDGMLDPQYKAVHEEWMKAQQESAQAAILRMMGLMPNSSRDMMDLARELVEQCTAMVNASSVGIFVSANKKVLEFSHGRRPMQTTSMVWGYYRRECHCTQHAMSWEQ</sequence>
<dbReference type="EMBL" id="CAMXCT030006556">
    <property type="protein sequence ID" value="CAL4803197.1"/>
    <property type="molecule type" value="Genomic_DNA"/>
</dbReference>
<dbReference type="AlphaFoldDB" id="A0A9P1DUF6"/>
<accession>A0A9P1DUF6</accession>
<reference evidence="2" key="2">
    <citation type="submission" date="2024-04" db="EMBL/GenBank/DDBJ databases">
        <authorList>
            <person name="Chen Y."/>
            <person name="Shah S."/>
            <person name="Dougan E. K."/>
            <person name="Thang M."/>
            <person name="Chan C."/>
        </authorList>
    </citation>
    <scope>NUCLEOTIDE SEQUENCE [LARGE SCALE GENOMIC DNA]</scope>
</reference>
<dbReference type="OrthoDB" id="417371at2759"/>
<protein>
    <submittedName>
        <fullName evidence="1">Uncharacterized protein</fullName>
    </submittedName>
</protein>
<evidence type="ECO:0000313" key="3">
    <source>
        <dbReference type="Proteomes" id="UP001152797"/>
    </source>
</evidence>
<evidence type="ECO:0000313" key="1">
    <source>
        <dbReference type="EMBL" id="CAI4015885.1"/>
    </source>
</evidence>
<proteinExistence type="predicted"/>
<dbReference type="EMBL" id="CAMXCT010006556">
    <property type="protein sequence ID" value="CAI4015885.1"/>
    <property type="molecule type" value="Genomic_DNA"/>
</dbReference>
<keyword evidence="3" id="KW-1185">Reference proteome</keyword>
<evidence type="ECO:0000313" key="2">
    <source>
        <dbReference type="EMBL" id="CAL1169260.1"/>
    </source>
</evidence>
<dbReference type="EMBL" id="CAMXCT020006556">
    <property type="protein sequence ID" value="CAL1169260.1"/>
    <property type="molecule type" value="Genomic_DNA"/>
</dbReference>
<comment type="caution">
    <text evidence="1">The sequence shown here is derived from an EMBL/GenBank/DDBJ whole genome shotgun (WGS) entry which is preliminary data.</text>
</comment>
<gene>
    <name evidence="1" type="ORF">C1SCF055_LOCUS40686</name>
</gene>
<name>A0A9P1DUF6_9DINO</name>
<organism evidence="1">
    <name type="scientific">Cladocopium goreaui</name>
    <dbReference type="NCBI Taxonomy" id="2562237"/>
    <lineage>
        <taxon>Eukaryota</taxon>
        <taxon>Sar</taxon>
        <taxon>Alveolata</taxon>
        <taxon>Dinophyceae</taxon>
        <taxon>Suessiales</taxon>
        <taxon>Symbiodiniaceae</taxon>
        <taxon>Cladocopium</taxon>
    </lineage>
</organism>